<keyword evidence="1" id="KW-1133">Transmembrane helix</keyword>
<reference evidence="2" key="1">
    <citation type="journal article" date="2013" name="Genetics">
        <title>The draft genome and transcriptome of Panagrellus redivivus are shaped by the harsh demands of a free-living lifestyle.</title>
        <authorList>
            <person name="Srinivasan J."/>
            <person name="Dillman A.R."/>
            <person name="Macchietto M.G."/>
            <person name="Heikkinen L."/>
            <person name="Lakso M."/>
            <person name="Fracchia K.M."/>
            <person name="Antoshechkin I."/>
            <person name="Mortazavi A."/>
            <person name="Wong G."/>
            <person name="Sternberg P.W."/>
        </authorList>
    </citation>
    <scope>NUCLEOTIDE SEQUENCE [LARGE SCALE GENOMIC DNA]</scope>
    <source>
        <strain evidence="2">MT8872</strain>
    </source>
</reference>
<dbReference type="WBParaSite" id="Pan_g17878.t1">
    <property type="protein sequence ID" value="Pan_g17878.t1"/>
    <property type="gene ID" value="Pan_g17878"/>
</dbReference>
<organism evidence="2 3">
    <name type="scientific">Panagrellus redivivus</name>
    <name type="common">Microworm</name>
    <dbReference type="NCBI Taxonomy" id="6233"/>
    <lineage>
        <taxon>Eukaryota</taxon>
        <taxon>Metazoa</taxon>
        <taxon>Ecdysozoa</taxon>
        <taxon>Nematoda</taxon>
        <taxon>Chromadorea</taxon>
        <taxon>Rhabditida</taxon>
        <taxon>Tylenchina</taxon>
        <taxon>Panagrolaimomorpha</taxon>
        <taxon>Panagrolaimoidea</taxon>
        <taxon>Panagrolaimidae</taxon>
        <taxon>Panagrellus</taxon>
    </lineage>
</organism>
<feature type="transmembrane region" description="Helical" evidence="1">
    <location>
        <begin position="115"/>
        <end position="139"/>
    </location>
</feature>
<keyword evidence="1" id="KW-0472">Membrane</keyword>
<proteinExistence type="predicted"/>
<keyword evidence="2" id="KW-1185">Reference proteome</keyword>
<feature type="transmembrane region" description="Helical" evidence="1">
    <location>
        <begin position="196"/>
        <end position="222"/>
    </location>
</feature>
<keyword evidence="1" id="KW-0812">Transmembrane</keyword>
<reference evidence="3" key="2">
    <citation type="submission" date="2020-10" db="UniProtKB">
        <authorList>
            <consortium name="WormBaseParasite"/>
        </authorList>
    </citation>
    <scope>IDENTIFICATION</scope>
</reference>
<dbReference type="PANTHER" id="PTHR37446:SF1">
    <property type="entry name" value="CLAUDIN"/>
    <property type="match status" value="1"/>
</dbReference>
<name>A0A7E4VA65_PANRE</name>
<evidence type="ECO:0000256" key="1">
    <source>
        <dbReference type="SAM" id="Phobius"/>
    </source>
</evidence>
<dbReference type="Gene3D" id="1.20.140.150">
    <property type="match status" value="1"/>
</dbReference>
<feature type="transmembrane region" description="Helical" evidence="1">
    <location>
        <begin position="33"/>
        <end position="51"/>
    </location>
</feature>
<sequence length="226" mass="25015">MNARQWYPWKCISFHPEGTECIPSMCCSALTQIIYGGLIFVALVLTIGAMFTPGWNELKQNIDDAASGLEKNHTLPVLPKQSGILPFSCTMPAHNTNGDDGCKAWWEKQPTWLKVVAVAMGVAVVAQVFAFIWNLVTFFACCCKRWLIQPLIGASLVASITMAVAVILFYVKNKDQIEDYKKIQGYENIDTNQVSYSFYLAIGGLVVSVLSFIAAGITQWFAKKSL</sequence>
<evidence type="ECO:0000313" key="3">
    <source>
        <dbReference type="WBParaSite" id="Pan_g17878.t1"/>
    </source>
</evidence>
<dbReference type="Pfam" id="PF06653">
    <property type="entry name" value="Claudin_3"/>
    <property type="match status" value="1"/>
</dbReference>
<dbReference type="PANTHER" id="PTHR37446">
    <property type="entry name" value="CLAUDIN-LIKE IN CAENORHABDITIS"/>
    <property type="match status" value="1"/>
</dbReference>
<feature type="transmembrane region" description="Helical" evidence="1">
    <location>
        <begin position="151"/>
        <end position="171"/>
    </location>
</feature>
<protein>
    <submittedName>
        <fullName evidence="3">Clc-like protein</fullName>
    </submittedName>
</protein>
<evidence type="ECO:0000313" key="2">
    <source>
        <dbReference type="Proteomes" id="UP000492821"/>
    </source>
</evidence>
<dbReference type="AlphaFoldDB" id="A0A7E4VA65"/>
<dbReference type="Proteomes" id="UP000492821">
    <property type="component" value="Unassembled WGS sequence"/>
</dbReference>
<accession>A0A7E4VA65</accession>
<dbReference type="InterPro" id="IPR009545">
    <property type="entry name" value="Claudin-like"/>
</dbReference>